<dbReference type="Proteomes" id="UP001292094">
    <property type="component" value="Unassembled WGS sequence"/>
</dbReference>
<dbReference type="EMBL" id="JAWZYT010003156">
    <property type="protein sequence ID" value="KAK4299901.1"/>
    <property type="molecule type" value="Genomic_DNA"/>
</dbReference>
<protein>
    <submittedName>
        <fullName evidence="1">Uncharacterized protein</fullName>
    </submittedName>
</protein>
<accession>A0AAE1TW96</accession>
<name>A0AAE1TW96_9EUCA</name>
<gene>
    <name evidence="1" type="ORF">Pmani_027855</name>
</gene>
<keyword evidence="2" id="KW-1185">Reference proteome</keyword>
<evidence type="ECO:0000313" key="2">
    <source>
        <dbReference type="Proteomes" id="UP001292094"/>
    </source>
</evidence>
<comment type="caution">
    <text evidence="1">The sequence shown here is derived from an EMBL/GenBank/DDBJ whole genome shotgun (WGS) entry which is preliminary data.</text>
</comment>
<proteinExistence type="predicted"/>
<organism evidence="1 2">
    <name type="scientific">Petrolisthes manimaculis</name>
    <dbReference type="NCBI Taxonomy" id="1843537"/>
    <lineage>
        <taxon>Eukaryota</taxon>
        <taxon>Metazoa</taxon>
        <taxon>Ecdysozoa</taxon>
        <taxon>Arthropoda</taxon>
        <taxon>Crustacea</taxon>
        <taxon>Multicrustacea</taxon>
        <taxon>Malacostraca</taxon>
        <taxon>Eumalacostraca</taxon>
        <taxon>Eucarida</taxon>
        <taxon>Decapoda</taxon>
        <taxon>Pleocyemata</taxon>
        <taxon>Anomura</taxon>
        <taxon>Galatheoidea</taxon>
        <taxon>Porcellanidae</taxon>
        <taxon>Petrolisthes</taxon>
    </lineage>
</organism>
<dbReference type="AlphaFoldDB" id="A0AAE1TW96"/>
<reference evidence="1" key="1">
    <citation type="submission" date="2023-11" db="EMBL/GenBank/DDBJ databases">
        <title>Genome assemblies of two species of porcelain crab, Petrolisthes cinctipes and Petrolisthes manimaculis (Anomura: Porcellanidae).</title>
        <authorList>
            <person name="Angst P."/>
        </authorList>
    </citation>
    <scope>NUCLEOTIDE SEQUENCE</scope>
    <source>
        <strain evidence="1">PB745_02</strain>
        <tissue evidence="1">Gill</tissue>
    </source>
</reference>
<sequence length="76" mass="8281">MQTVICLLRVECDVNWFNPLSAVARFTQPTTTSTNPASFLARSGNSGKRIEPVPPSLTGCGRAEVREVLHALRTLP</sequence>
<evidence type="ECO:0000313" key="1">
    <source>
        <dbReference type="EMBL" id="KAK4299901.1"/>
    </source>
</evidence>